<dbReference type="Pfam" id="PF00082">
    <property type="entry name" value="Peptidase_S8"/>
    <property type="match status" value="1"/>
</dbReference>
<comment type="similarity">
    <text evidence="1 3">Belongs to the peptidase S8 family.</text>
</comment>
<dbReference type="GO" id="GO:0004252">
    <property type="term" value="F:serine-type endopeptidase activity"/>
    <property type="evidence" value="ECO:0007669"/>
    <property type="project" value="UniProtKB-UniRule"/>
</dbReference>
<accession>A0A6J4SQP6</accession>
<feature type="active site" description="Charge relay system" evidence="3">
    <location>
        <position position="400"/>
    </location>
</feature>
<feature type="non-terminal residue" evidence="7">
    <location>
        <position position="1308"/>
    </location>
</feature>
<keyword evidence="3" id="KW-0720">Serine protease</keyword>
<feature type="region of interest" description="Disordered" evidence="4">
    <location>
        <begin position="27"/>
        <end position="69"/>
    </location>
</feature>
<feature type="chain" id="PRO_5039210886" description="Peptidase S8/S53 domain-containing protein" evidence="5">
    <location>
        <begin position="23"/>
        <end position="1308"/>
    </location>
</feature>
<sequence>MARRTWCLAALIGAVLSAPAVALGDGFDAPRSDDPGQQFSPGNVQRQDTPNDPSYDSSEPDDETPGVAPTTSLYEERFDLFGFPSALTPLAVYSEGPNAGRRQVSGFNAAGAWKISRGDPSVDVAILDTGINWDNGGTRDQVALNREELPAPTRDDGDGALDVDDYAAQVGKEEPTGQDLIRRFSDGKDDDGNGYVDDIAGWDFFDDDNDPADASSYFAAENHGTGRTNEAVENGDDGQGALGVCPRCRHVPLRIWDTFVSDQNLFAMGIVYAADNGIEVIEGADGGLYHSRFAEAASEYAYRKGSVQVYSGDDLNTANHNYPAAYDHTMLIEGVVTDTQGLGTELPSDQRDPGLRDALIGFLQRAGAGTNAPVRTYFRGANTTQFGGKSSISMEGSTGSTNTGKAAGAAALVISAARQKGRELTPDEVRELLEGTAEDVLPGNTVGTGVPDPSQPGFDTHFGYGRANVGEAVRRADNGAIPPEADIATPDWYAPVTGDRVAIGGLARDARRAGREFTWKLEYGVGLAPRTWKPAGEGRSSGTVTELGEIPLNDVRAALAARNTFEDRDDPAGPTLDKSEPRLDPFRGQFTVRLTVTSAETGVIAGVDRKVLTALDDPTLRPGFPKRLGTGGEAPLRYADLDGDNVQELVLPTEDGLVHAYRPDGSELPGWPVRTRTMTQAATHPGAPGLKVLPPALEPPRAPVVADLTGDGLPEVVTAAGERLYAWDRRGRELPGWPVRPDPERANCAPSQQSKPRSHPKCGFLASPALARLDGAGKPPAIVAPGLDGRLYAYRPDGTPAAGFPVRLIDPDVPDKEKMTAESINSPAIGDLDGDGRDEIVVATNEVYGSSGGGGGDVSFFGVLGNAAGTTSRVYAVKPDGTRAQDGPFLKGWPIKPPGIIQDVLPLIGPGHDPALVKIGGQRRVVVSVTGGSLALYRPDGTKERDMQQNTGATLGALNLFESAAIGDLTGDGPSIVKYQVDLTQAANLLLVGQNFPYSHRIGAFDPRTGAARPGYPTVTDDYQFLSSSTVAKVAPGSTRQVLAGTGLGLLHAYDGRTGRDAPGFPKVTGGWLFSPAALSDDGRLAGITREGFLFEWSTPDAPACQTEWPSFRHDQQGTGNYDADGTPPAAPGGATLSVRQGDTFRLGFRSPGDDVFCGTAEDYVATADGNPLGVGDPVPGGAQYERDVQIPADTRVVVLRATDGVNVGPPAGFVRAPDGVSFVAVPPGEDIPSPESLPRPRRRGASPLPAARQTAKLEVSRARIERRARSLNVLAPITRLASGSVGVQLQAAGRRTRFDARVDARNG</sequence>
<feature type="domain" description="Peptidase S8/S53" evidence="6">
    <location>
        <begin position="122"/>
        <end position="465"/>
    </location>
</feature>
<feature type="active site" description="Charge relay system" evidence="3">
    <location>
        <position position="128"/>
    </location>
</feature>
<feature type="compositionally biased region" description="Polar residues" evidence="4">
    <location>
        <begin position="35"/>
        <end position="48"/>
    </location>
</feature>
<feature type="active site" description="Charge relay system" evidence="3">
    <location>
        <position position="223"/>
    </location>
</feature>
<feature type="region of interest" description="Disordered" evidence="4">
    <location>
        <begin position="1228"/>
        <end position="1255"/>
    </location>
</feature>
<name>A0A6J4SQP6_9ACTN</name>
<evidence type="ECO:0000256" key="3">
    <source>
        <dbReference type="PROSITE-ProRule" id="PRU01240"/>
    </source>
</evidence>
<feature type="signal peptide" evidence="5">
    <location>
        <begin position="1"/>
        <end position="22"/>
    </location>
</feature>
<dbReference type="InterPro" id="IPR000209">
    <property type="entry name" value="Peptidase_S8/S53_dom"/>
</dbReference>
<proteinExistence type="inferred from homology"/>
<dbReference type="InterPro" id="IPR028994">
    <property type="entry name" value="Integrin_alpha_N"/>
</dbReference>
<reference evidence="7" key="1">
    <citation type="submission" date="2020-02" db="EMBL/GenBank/DDBJ databases">
        <authorList>
            <person name="Meier V. D."/>
        </authorList>
    </citation>
    <scope>NUCLEOTIDE SEQUENCE</scope>
    <source>
        <strain evidence="7">AVDCRST_MAG30</strain>
    </source>
</reference>
<dbReference type="InterPro" id="IPR036852">
    <property type="entry name" value="Peptidase_S8/S53_dom_sf"/>
</dbReference>
<keyword evidence="2 3" id="KW-0378">Hydrolase</keyword>
<dbReference type="SUPFAM" id="SSF52743">
    <property type="entry name" value="Subtilisin-like"/>
    <property type="match status" value="1"/>
</dbReference>
<protein>
    <recommendedName>
        <fullName evidence="6">Peptidase S8/S53 domain-containing protein</fullName>
    </recommendedName>
</protein>
<organism evidence="7">
    <name type="scientific">uncultured Solirubrobacteraceae bacterium</name>
    <dbReference type="NCBI Taxonomy" id="1162706"/>
    <lineage>
        <taxon>Bacteria</taxon>
        <taxon>Bacillati</taxon>
        <taxon>Actinomycetota</taxon>
        <taxon>Thermoleophilia</taxon>
        <taxon>Solirubrobacterales</taxon>
        <taxon>Solirubrobacteraceae</taxon>
        <taxon>environmental samples</taxon>
    </lineage>
</organism>
<evidence type="ECO:0000256" key="5">
    <source>
        <dbReference type="SAM" id="SignalP"/>
    </source>
</evidence>
<evidence type="ECO:0000256" key="2">
    <source>
        <dbReference type="ARBA" id="ARBA00022801"/>
    </source>
</evidence>
<evidence type="ECO:0000313" key="7">
    <source>
        <dbReference type="EMBL" id="CAA9502237.1"/>
    </source>
</evidence>
<evidence type="ECO:0000256" key="4">
    <source>
        <dbReference type="SAM" id="MobiDB-lite"/>
    </source>
</evidence>
<gene>
    <name evidence="7" type="ORF">AVDCRST_MAG30-1982</name>
</gene>
<feature type="region of interest" description="Disordered" evidence="4">
    <location>
        <begin position="736"/>
        <end position="761"/>
    </location>
</feature>
<dbReference type="EMBL" id="CADCVS010000261">
    <property type="protein sequence ID" value="CAA9502237.1"/>
    <property type="molecule type" value="Genomic_DNA"/>
</dbReference>
<dbReference type="SUPFAM" id="SSF69318">
    <property type="entry name" value="Integrin alpha N-terminal domain"/>
    <property type="match status" value="1"/>
</dbReference>
<dbReference type="GO" id="GO:0006508">
    <property type="term" value="P:proteolysis"/>
    <property type="evidence" value="ECO:0007669"/>
    <property type="project" value="UniProtKB-KW"/>
</dbReference>
<dbReference type="InterPro" id="IPR023827">
    <property type="entry name" value="Peptidase_S8_Asp-AS"/>
</dbReference>
<dbReference type="PROSITE" id="PS00136">
    <property type="entry name" value="SUBTILASE_ASP"/>
    <property type="match status" value="1"/>
</dbReference>
<keyword evidence="5" id="KW-0732">Signal</keyword>
<dbReference type="PROSITE" id="PS51892">
    <property type="entry name" value="SUBTILASE"/>
    <property type="match status" value="1"/>
</dbReference>
<evidence type="ECO:0000259" key="6">
    <source>
        <dbReference type="Pfam" id="PF00082"/>
    </source>
</evidence>
<keyword evidence="3" id="KW-0645">Protease</keyword>
<evidence type="ECO:0000256" key="1">
    <source>
        <dbReference type="ARBA" id="ARBA00011073"/>
    </source>
</evidence>
<dbReference type="Gene3D" id="3.40.50.200">
    <property type="entry name" value="Peptidase S8/S53 domain"/>
    <property type="match status" value="1"/>
</dbReference>